<name>H0EB92_9ACTN</name>
<keyword evidence="1" id="KW-0472">Membrane</keyword>
<keyword evidence="3" id="KW-1185">Reference proteome</keyword>
<feature type="transmembrane region" description="Helical" evidence="1">
    <location>
        <begin position="77"/>
        <end position="95"/>
    </location>
</feature>
<feature type="transmembrane region" description="Helical" evidence="1">
    <location>
        <begin position="44"/>
        <end position="70"/>
    </location>
</feature>
<protein>
    <submittedName>
        <fullName evidence="2">Uncharacterized protein</fullName>
    </submittedName>
</protein>
<proteinExistence type="predicted"/>
<evidence type="ECO:0000256" key="1">
    <source>
        <dbReference type="SAM" id="Phobius"/>
    </source>
</evidence>
<comment type="caution">
    <text evidence="2">The sequence shown here is derived from an EMBL/GenBank/DDBJ whole genome shotgun (WGS) entry which is preliminary data.</text>
</comment>
<keyword evidence="1" id="KW-0812">Transmembrane</keyword>
<dbReference type="AlphaFoldDB" id="H0EB92"/>
<sequence>MGDPDTGSFSQMALAVGLVLMVPAVLGLMHMLREREVAFGHLGGAVAMLGLLVLPWAFMAGIAVLAFGLYRARAARSTVLLALVIGAAALAAAAITTTEWLAFAGMAALFVGFGAIGWMVLFESDEEWEHTPEVSGFRTLPGLH</sequence>
<organism evidence="2 3">
    <name type="scientific">Patulibacter medicamentivorans</name>
    <dbReference type="NCBI Taxonomy" id="1097667"/>
    <lineage>
        <taxon>Bacteria</taxon>
        <taxon>Bacillati</taxon>
        <taxon>Actinomycetota</taxon>
        <taxon>Thermoleophilia</taxon>
        <taxon>Solirubrobacterales</taxon>
        <taxon>Patulibacteraceae</taxon>
        <taxon>Patulibacter</taxon>
    </lineage>
</organism>
<keyword evidence="1" id="KW-1133">Transmembrane helix</keyword>
<reference evidence="2 3" key="1">
    <citation type="journal article" date="2013" name="Biodegradation">
        <title>Quantitative proteomic analysis of ibuprofen-degrading Patulibacter sp. strain I11.</title>
        <authorList>
            <person name="Almeida B."/>
            <person name="Kjeldal H."/>
            <person name="Lolas I."/>
            <person name="Knudsen A.D."/>
            <person name="Carvalho G."/>
            <person name="Nielsen K.L."/>
            <person name="Barreto Crespo M.T."/>
            <person name="Stensballe A."/>
            <person name="Nielsen J.L."/>
        </authorList>
    </citation>
    <scope>NUCLEOTIDE SEQUENCE [LARGE SCALE GENOMIC DNA]</scope>
    <source>
        <strain evidence="2 3">I11</strain>
    </source>
</reference>
<dbReference type="Proteomes" id="UP000005143">
    <property type="component" value="Unassembled WGS sequence"/>
</dbReference>
<accession>H0EB92</accession>
<feature type="transmembrane region" description="Helical" evidence="1">
    <location>
        <begin position="12"/>
        <end position="32"/>
    </location>
</feature>
<gene>
    <name evidence="2" type="ORF">PAI11_41210</name>
</gene>
<evidence type="ECO:0000313" key="3">
    <source>
        <dbReference type="Proteomes" id="UP000005143"/>
    </source>
</evidence>
<evidence type="ECO:0000313" key="2">
    <source>
        <dbReference type="EMBL" id="EHN09056.1"/>
    </source>
</evidence>
<feature type="transmembrane region" description="Helical" evidence="1">
    <location>
        <begin position="101"/>
        <end position="122"/>
    </location>
</feature>
<dbReference type="EMBL" id="AGUD01000305">
    <property type="protein sequence ID" value="EHN09056.1"/>
    <property type="molecule type" value="Genomic_DNA"/>
</dbReference>